<dbReference type="SMART" id="SM00895">
    <property type="entry name" value="FCD"/>
    <property type="match status" value="1"/>
</dbReference>
<dbReference type="InterPro" id="IPR036388">
    <property type="entry name" value="WH-like_DNA-bd_sf"/>
</dbReference>
<dbReference type="Pfam" id="PF07729">
    <property type="entry name" value="FCD"/>
    <property type="match status" value="1"/>
</dbReference>
<evidence type="ECO:0000259" key="4">
    <source>
        <dbReference type="PROSITE" id="PS50949"/>
    </source>
</evidence>
<dbReference type="InterPro" id="IPR036390">
    <property type="entry name" value="WH_DNA-bd_sf"/>
</dbReference>
<dbReference type="SMART" id="SM00345">
    <property type="entry name" value="HTH_GNTR"/>
    <property type="match status" value="1"/>
</dbReference>
<dbReference type="PANTHER" id="PTHR43537">
    <property type="entry name" value="TRANSCRIPTIONAL REGULATOR, GNTR FAMILY"/>
    <property type="match status" value="1"/>
</dbReference>
<dbReference type="PROSITE" id="PS50949">
    <property type="entry name" value="HTH_GNTR"/>
    <property type="match status" value="1"/>
</dbReference>
<keyword evidence="2" id="KW-0238">DNA-binding</keyword>
<dbReference type="Gene3D" id="1.20.120.530">
    <property type="entry name" value="GntR ligand-binding domain-like"/>
    <property type="match status" value="1"/>
</dbReference>
<dbReference type="PRINTS" id="PR00035">
    <property type="entry name" value="HTHGNTR"/>
</dbReference>
<proteinExistence type="predicted"/>
<dbReference type="Gene3D" id="1.10.10.10">
    <property type="entry name" value="Winged helix-like DNA-binding domain superfamily/Winged helix DNA-binding domain"/>
    <property type="match status" value="1"/>
</dbReference>
<evidence type="ECO:0000256" key="2">
    <source>
        <dbReference type="ARBA" id="ARBA00023125"/>
    </source>
</evidence>
<protein>
    <submittedName>
        <fullName evidence="5">GntR family transcriptional regulator</fullName>
    </submittedName>
</protein>
<dbReference type="PANTHER" id="PTHR43537:SF5">
    <property type="entry name" value="UXU OPERON TRANSCRIPTIONAL REGULATOR"/>
    <property type="match status" value="1"/>
</dbReference>
<name>A0A3A4A8L3_9ACTN</name>
<dbReference type="InterPro" id="IPR011711">
    <property type="entry name" value="GntR_C"/>
</dbReference>
<feature type="domain" description="HTH gntR-type" evidence="4">
    <location>
        <begin position="7"/>
        <end position="74"/>
    </location>
</feature>
<comment type="caution">
    <text evidence="5">The sequence shown here is derived from an EMBL/GenBank/DDBJ whole genome shotgun (WGS) entry which is preliminary data.</text>
</comment>
<dbReference type="GO" id="GO:0003700">
    <property type="term" value="F:DNA-binding transcription factor activity"/>
    <property type="evidence" value="ECO:0007669"/>
    <property type="project" value="InterPro"/>
</dbReference>
<keyword evidence="1" id="KW-0805">Transcription regulation</keyword>
<sequence length="208" mass="22234">MPPLRPVSAVEALAAALRERILSGEIVPGAPLPEQDLAAAYGVARPTVREAIATLVHEGILRRERNRSAYVPEVTAEDLADLLYARRPLDHAVAAALSGRRVPEADAALDRIAALPAGAPWSEIVREHDLLHDALVAAVGSPRLVRLYAALAAETRLGVAQLQASYPDRDVLVTQHRALLDGIASGDPDAVRQAVDAHIELGWHDLLP</sequence>
<evidence type="ECO:0000256" key="1">
    <source>
        <dbReference type="ARBA" id="ARBA00023015"/>
    </source>
</evidence>
<dbReference type="SUPFAM" id="SSF46785">
    <property type="entry name" value="Winged helix' DNA-binding domain"/>
    <property type="match status" value="1"/>
</dbReference>
<dbReference type="AlphaFoldDB" id="A0A3A4A8L3"/>
<dbReference type="CDD" id="cd07377">
    <property type="entry name" value="WHTH_GntR"/>
    <property type="match status" value="1"/>
</dbReference>
<reference evidence="5 6" key="1">
    <citation type="submission" date="2018-09" db="EMBL/GenBank/DDBJ databases">
        <title>YIM 75507 draft genome.</title>
        <authorList>
            <person name="Tang S."/>
            <person name="Feng Y."/>
        </authorList>
    </citation>
    <scope>NUCLEOTIDE SEQUENCE [LARGE SCALE GENOMIC DNA]</scope>
    <source>
        <strain evidence="5 6">YIM 75507</strain>
    </source>
</reference>
<organism evidence="5 6">
    <name type="scientific">Bailinhaonella thermotolerans</name>
    <dbReference type="NCBI Taxonomy" id="1070861"/>
    <lineage>
        <taxon>Bacteria</taxon>
        <taxon>Bacillati</taxon>
        <taxon>Actinomycetota</taxon>
        <taxon>Actinomycetes</taxon>
        <taxon>Streptosporangiales</taxon>
        <taxon>Streptosporangiaceae</taxon>
        <taxon>Bailinhaonella</taxon>
    </lineage>
</organism>
<dbReference type="EMBL" id="QZEY01000022">
    <property type="protein sequence ID" value="RJL22489.1"/>
    <property type="molecule type" value="Genomic_DNA"/>
</dbReference>
<dbReference type="Pfam" id="PF00392">
    <property type="entry name" value="GntR"/>
    <property type="match status" value="1"/>
</dbReference>
<keyword evidence="3" id="KW-0804">Transcription</keyword>
<evidence type="ECO:0000313" key="6">
    <source>
        <dbReference type="Proteomes" id="UP000265768"/>
    </source>
</evidence>
<keyword evidence="6" id="KW-1185">Reference proteome</keyword>
<dbReference type="SUPFAM" id="SSF48008">
    <property type="entry name" value="GntR ligand-binding domain-like"/>
    <property type="match status" value="1"/>
</dbReference>
<gene>
    <name evidence="5" type="ORF">D5H75_35270</name>
</gene>
<dbReference type="Proteomes" id="UP000265768">
    <property type="component" value="Unassembled WGS sequence"/>
</dbReference>
<evidence type="ECO:0000256" key="3">
    <source>
        <dbReference type="ARBA" id="ARBA00023163"/>
    </source>
</evidence>
<dbReference type="GO" id="GO:0003677">
    <property type="term" value="F:DNA binding"/>
    <property type="evidence" value="ECO:0007669"/>
    <property type="project" value="UniProtKB-KW"/>
</dbReference>
<dbReference type="InterPro" id="IPR000524">
    <property type="entry name" value="Tscrpt_reg_HTH_GntR"/>
</dbReference>
<dbReference type="InterPro" id="IPR008920">
    <property type="entry name" value="TF_FadR/GntR_C"/>
</dbReference>
<evidence type="ECO:0000313" key="5">
    <source>
        <dbReference type="EMBL" id="RJL22489.1"/>
    </source>
</evidence>
<dbReference type="OrthoDB" id="9816161at2"/>
<accession>A0A3A4A8L3</accession>